<comment type="caution">
    <text evidence="2">The sequence shown here is derived from an EMBL/GenBank/DDBJ whole genome shotgun (WGS) entry which is preliminary data.</text>
</comment>
<gene>
    <name evidence="2" type="ORF">F2Q69_00035950</name>
</gene>
<proteinExistence type="predicted"/>
<reference evidence="2" key="1">
    <citation type="submission" date="2019-12" db="EMBL/GenBank/DDBJ databases">
        <title>Genome sequencing and annotation of Brassica cretica.</title>
        <authorList>
            <person name="Studholme D.J."/>
            <person name="Sarris P."/>
        </authorList>
    </citation>
    <scope>NUCLEOTIDE SEQUENCE</scope>
    <source>
        <strain evidence="2">PFS-109/04</strain>
        <tissue evidence="2">Leaf</tissue>
    </source>
</reference>
<evidence type="ECO:0000313" key="3">
    <source>
        <dbReference type="Proteomes" id="UP000712600"/>
    </source>
</evidence>
<dbReference type="AlphaFoldDB" id="A0A8S9SHT5"/>
<evidence type="ECO:0000313" key="2">
    <source>
        <dbReference type="EMBL" id="KAF3600359.1"/>
    </source>
</evidence>
<evidence type="ECO:0000256" key="1">
    <source>
        <dbReference type="SAM" id="MobiDB-lite"/>
    </source>
</evidence>
<feature type="compositionally biased region" description="Polar residues" evidence="1">
    <location>
        <begin position="50"/>
        <end position="64"/>
    </location>
</feature>
<dbReference type="EMBL" id="QGKX02000004">
    <property type="protein sequence ID" value="KAF3600359.1"/>
    <property type="molecule type" value="Genomic_DNA"/>
</dbReference>
<name>A0A8S9SHT5_BRACR</name>
<organism evidence="2 3">
    <name type="scientific">Brassica cretica</name>
    <name type="common">Mustard</name>
    <dbReference type="NCBI Taxonomy" id="69181"/>
    <lineage>
        <taxon>Eukaryota</taxon>
        <taxon>Viridiplantae</taxon>
        <taxon>Streptophyta</taxon>
        <taxon>Embryophyta</taxon>
        <taxon>Tracheophyta</taxon>
        <taxon>Spermatophyta</taxon>
        <taxon>Magnoliopsida</taxon>
        <taxon>eudicotyledons</taxon>
        <taxon>Gunneridae</taxon>
        <taxon>Pentapetalae</taxon>
        <taxon>rosids</taxon>
        <taxon>malvids</taxon>
        <taxon>Brassicales</taxon>
        <taxon>Brassicaceae</taxon>
        <taxon>Brassiceae</taxon>
        <taxon>Brassica</taxon>
    </lineage>
</organism>
<protein>
    <submittedName>
        <fullName evidence="2">Uncharacterized protein</fullName>
    </submittedName>
</protein>
<accession>A0A8S9SHT5</accession>
<dbReference type="Proteomes" id="UP000712600">
    <property type="component" value="Unassembled WGS sequence"/>
</dbReference>
<dbReference type="OrthoDB" id="10331926at2759"/>
<feature type="region of interest" description="Disordered" evidence="1">
    <location>
        <begin position="41"/>
        <end position="64"/>
    </location>
</feature>
<sequence>MSSRHIVEDRGYNCNNEGQMVQRRQGNERLHWYMVQQEHRRDGDLLPNKYQPSTLLAKSPPKSS</sequence>